<proteinExistence type="predicted"/>
<dbReference type="InParanoid" id="A0A194QSC0"/>
<dbReference type="AlphaFoldDB" id="A0A194QSC0"/>
<evidence type="ECO:0000313" key="2">
    <source>
        <dbReference type="Proteomes" id="UP000053240"/>
    </source>
</evidence>
<evidence type="ECO:0000313" key="1">
    <source>
        <dbReference type="EMBL" id="KPJ08214.1"/>
    </source>
</evidence>
<keyword evidence="2" id="KW-1185">Reference proteome</keyword>
<sequence>MANSTRNEVQTVRNLKDNPIKDLLFHGDPTGNAGETHIIVKRQSDRYRYPPRPLPILFGGGGIGGVVVGRGYGARGAPGRGFGARSVGGRGFGARGLGGRGIGGFGGRGRG</sequence>
<reference evidence="1 2" key="1">
    <citation type="journal article" date="2015" name="Nat. Commun.">
        <title>Outbred genome sequencing and CRISPR/Cas9 gene editing in butterflies.</title>
        <authorList>
            <person name="Li X."/>
            <person name="Fan D."/>
            <person name="Zhang W."/>
            <person name="Liu G."/>
            <person name="Zhang L."/>
            <person name="Zhao L."/>
            <person name="Fang X."/>
            <person name="Chen L."/>
            <person name="Dong Y."/>
            <person name="Chen Y."/>
            <person name="Ding Y."/>
            <person name="Zhao R."/>
            <person name="Feng M."/>
            <person name="Zhu Y."/>
            <person name="Feng Y."/>
            <person name="Jiang X."/>
            <person name="Zhu D."/>
            <person name="Xiang H."/>
            <person name="Feng X."/>
            <person name="Li S."/>
            <person name="Wang J."/>
            <person name="Zhang G."/>
            <person name="Kronforst M.R."/>
            <person name="Wang W."/>
        </authorList>
    </citation>
    <scope>NUCLEOTIDE SEQUENCE [LARGE SCALE GENOMIC DNA]</scope>
    <source>
        <strain evidence="1">Ya'a_city_454_Pm</strain>
        <tissue evidence="1">Whole body</tissue>
    </source>
</reference>
<dbReference type="Proteomes" id="UP000053240">
    <property type="component" value="Unassembled WGS sequence"/>
</dbReference>
<name>A0A194QSC0_PAPMA</name>
<organism evidence="1 2">
    <name type="scientific">Papilio machaon</name>
    <name type="common">Old World swallowtail butterfly</name>
    <dbReference type="NCBI Taxonomy" id="76193"/>
    <lineage>
        <taxon>Eukaryota</taxon>
        <taxon>Metazoa</taxon>
        <taxon>Ecdysozoa</taxon>
        <taxon>Arthropoda</taxon>
        <taxon>Hexapoda</taxon>
        <taxon>Insecta</taxon>
        <taxon>Pterygota</taxon>
        <taxon>Neoptera</taxon>
        <taxon>Endopterygota</taxon>
        <taxon>Lepidoptera</taxon>
        <taxon>Glossata</taxon>
        <taxon>Ditrysia</taxon>
        <taxon>Papilionoidea</taxon>
        <taxon>Papilionidae</taxon>
        <taxon>Papilioninae</taxon>
        <taxon>Papilio</taxon>
    </lineage>
</organism>
<dbReference type="EMBL" id="KQ461155">
    <property type="protein sequence ID" value="KPJ08214.1"/>
    <property type="molecule type" value="Genomic_DNA"/>
</dbReference>
<gene>
    <name evidence="1" type="ORF">RR48_12953</name>
</gene>
<accession>A0A194QSC0</accession>
<protein>
    <submittedName>
        <fullName evidence="1">Uncharacterized protein</fullName>
    </submittedName>
</protein>